<organism evidence="4">
    <name type="scientific">uncultured Poseidoniia archaeon</name>
    <dbReference type="NCBI Taxonomy" id="1697135"/>
    <lineage>
        <taxon>Archaea</taxon>
        <taxon>Methanobacteriati</taxon>
        <taxon>Thermoplasmatota</taxon>
        <taxon>Candidatus Poseidoniia</taxon>
        <taxon>environmental samples</taxon>
    </lineage>
</organism>
<evidence type="ECO:0000259" key="3">
    <source>
        <dbReference type="PROSITE" id="PS51464"/>
    </source>
</evidence>
<sequence length="346" mass="38253">MNMKDIEELVKELDSQDMVGYTRKFIDDFELAISNEIKIDEDKDWSGVLCLGMGGSGAGGMFLSTLADYSGGIPFVIWRDYGLPSWWGPDWLVLATSYSGNTEETIDGIEEALQSGGTVIGISSGGKLEKLISENEESLFLSVPGGQMPRSAFGHLFGRQLSVCWALGIIEKPDDKEILKMIERLRSSSTDFDISGGNGLVVSVAKSMLNRQIGIIAPTILIPAARRFANQLNENSNVFARPSELPEMNHNEIVAWSSANENEHSIIYFSCENIHSRVHSRMNWMLENIDNDSSWIIDCEGESLLERLLYASHISDWISVALALLQGVDPSEMSSIVNLKSHLSKI</sequence>
<dbReference type="SUPFAM" id="SSF53697">
    <property type="entry name" value="SIS domain"/>
    <property type="match status" value="1"/>
</dbReference>
<dbReference type="InterPro" id="IPR046348">
    <property type="entry name" value="SIS_dom_sf"/>
</dbReference>
<dbReference type="EMBL" id="KP211896">
    <property type="protein sequence ID" value="ANV80604.1"/>
    <property type="molecule type" value="Genomic_DNA"/>
</dbReference>
<dbReference type="AlphaFoldDB" id="A0A1B1TEB1"/>
<dbReference type="PROSITE" id="PS51464">
    <property type="entry name" value="SIS"/>
    <property type="match status" value="1"/>
</dbReference>
<feature type="domain" description="SIS" evidence="3">
    <location>
        <begin position="33"/>
        <end position="177"/>
    </location>
</feature>
<dbReference type="InterPro" id="IPR019490">
    <property type="entry name" value="Glu6P/Mann6P_isomerase_C"/>
</dbReference>
<accession>A0A1B1TEB1</accession>
<dbReference type="GO" id="GO:0005975">
    <property type="term" value="P:carbohydrate metabolic process"/>
    <property type="evidence" value="ECO:0007669"/>
    <property type="project" value="InterPro"/>
</dbReference>
<dbReference type="GO" id="GO:0004476">
    <property type="term" value="F:mannose-6-phosphate isomerase activity"/>
    <property type="evidence" value="ECO:0007669"/>
    <property type="project" value="InterPro"/>
</dbReference>
<dbReference type="CDD" id="cd05637">
    <property type="entry name" value="SIS_PGI_PMI_2"/>
    <property type="match status" value="1"/>
</dbReference>
<dbReference type="GO" id="GO:1901135">
    <property type="term" value="P:carbohydrate derivative metabolic process"/>
    <property type="evidence" value="ECO:0007669"/>
    <property type="project" value="InterPro"/>
</dbReference>
<comment type="similarity">
    <text evidence="1">Belongs to the PGI/PMI family.</text>
</comment>
<dbReference type="Gene3D" id="3.40.50.10490">
    <property type="entry name" value="Glucose-6-phosphate isomerase like protein, domain 1"/>
    <property type="match status" value="2"/>
</dbReference>
<proteinExistence type="inferred from homology"/>
<dbReference type="GO" id="GO:0004347">
    <property type="term" value="F:glucose-6-phosphate isomerase activity"/>
    <property type="evidence" value="ECO:0007669"/>
    <property type="project" value="InterPro"/>
</dbReference>
<dbReference type="Pfam" id="PF10432">
    <property type="entry name" value="bact-PGI_C"/>
    <property type="match status" value="1"/>
</dbReference>
<protein>
    <submittedName>
        <fullName evidence="4">Bifunctional phosphoglucose/phosphomannose isomerase (Pgi-pmi)</fullName>
    </submittedName>
</protein>
<reference evidence="4" key="1">
    <citation type="submission" date="2014-11" db="EMBL/GenBank/DDBJ databases">
        <authorList>
            <person name="Zhu J."/>
            <person name="Qi W."/>
            <person name="Song R."/>
        </authorList>
    </citation>
    <scope>NUCLEOTIDE SEQUENCE</scope>
</reference>
<keyword evidence="2 4" id="KW-0413">Isomerase</keyword>
<dbReference type="GO" id="GO:0097367">
    <property type="term" value="F:carbohydrate derivative binding"/>
    <property type="evidence" value="ECO:0007669"/>
    <property type="project" value="InterPro"/>
</dbReference>
<evidence type="ECO:0000256" key="2">
    <source>
        <dbReference type="ARBA" id="ARBA00023235"/>
    </source>
</evidence>
<reference evidence="4" key="2">
    <citation type="journal article" date="2015" name="ISME J.">
        <title>A new class of marine Euryarchaeota group II from the Mediterranean deep chlorophyll maximum.</title>
        <authorList>
            <person name="Martin-Cuadrado A.B."/>
            <person name="Garcia-Heredia I."/>
            <person name="Molto A.G."/>
            <person name="Lopez-Ubeda R."/>
            <person name="Kimes N."/>
            <person name="Lopez-Garcia P."/>
            <person name="Moreira D."/>
            <person name="Rodriguez-Valera F."/>
        </authorList>
    </citation>
    <scope>NUCLEOTIDE SEQUENCE</scope>
</reference>
<evidence type="ECO:0000256" key="1">
    <source>
        <dbReference type="ARBA" id="ARBA00010523"/>
    </source>
</evidence>
<name>A0A1B1TEB1_9ARCH</name>
<evidence type="ECO:0000313" key="4">
    <source>
        <dbReference type="EMBL" id="ANV80604.1"/>
    </source>
</evidence>
<dbReference type="InterPro" id="IPR001347">
    <property type="entry name" value="SIS_dom"/>
</dbReference>